<dbReference type="OrthoDB" id="5120662at2"/>
<reference evidence="1 2" key="1">
    <citation type="submission" date="2017-02" db="EMBL/GenBank/DDBJ databases">
        <authorList>
            <person name="Peterson S.W."/>
        </authorList>
    </citation>
    <scope>NUCLEOTIDE SEQUENCE [LARGE SCALE GENOMIC DNA]</scope>
    <source>
        <strain evidence="1 2">LMG 22410</strain>
    </source>
</reference>
<gene>
    <name evidence="1" type="ORF">CZ674_09380</name>
</gene>
<sequence length="83" mass="9425">MQLTIPRTRAALPAHYELDAVEVRDGLWRISTLRGTLLGHIAVTADEPDTKYVATRMLGRTPRRVPMGTYWSLDDAIQCFVRI</sequence>
<dbReference type="GeneID" id="303173426"/>
<dbReference type="RefSeq" id="WP_086992284.1">
    <property type="nucleotide sequence ID" value="NZ_FUHU01000038.1"/>
</dbReference>
<evidence type="ECO:0000313" key="2">
    <source>
        <dbReference type="Proteomes" id="UP000195787"/>
    </source>
</evidence>
<name>A0A1R4G6M9_9MICO</name>
<accession>A0A1R4G6M9</accession>
<dbReference type="Proteomes" id="UP000195787">
    <property type="component" value="Unassembled WGS sequence"/>
</dbReference>
<proteinExistence type="predicted"/>
<dbReference type="EMBL" id="FUHU01000038">
    <property type="protein sequence ID" value="SJM63831.1"/>
    <property type="molecule type" value="Genomic_DNA"/>
</dbReference>
<protein>
    <submittedName>
        <fullName evidence="1">Uncharacterized protein</fullName>
    </submittedName>
</protein>
<dbReference type="AlphaFoldDB" id="A0A1R4G6M9"/>
<organism evidence="1 2">
    <name type="scientific">Agrococcus casei LMG 22410</name>
    <dbReference type="NCBI Taxonomy" id="1255656"/>
    <lineage>
        <taxon>Bacteria</taxon>
        <taxon>Bacillati</taxon>
        <taxon>Actinomycetota</taxon>
        <taxon>Actinomycetes</taxon>
        <taxon>Micrococcales</taxon>
        <taxon>Microbacteriaceae</taxon>
        <taxon>Agrococcus</taxon>
    </lineage>
</organism>
<evidence type="ECO:0000313" key="1">
    <source>
        <dbReference type="EMBL" id="SJM63831.1"/>
    </source>
</evidence>
<keyword evidence="2" id="KW-1185">Reference proteome</keyword>